<evidence type="ECO:0000256" key="7">
    <source>
        <dbReference type="ARBA" id="ARBA00022801"/>
    </source>
</evidence>
<dbReference type="GO" id="GO:0006508">
    <property type="term" value="P:proteolysis"/>
    <property type="evidence" value="ECO:0007669"/>
    <property type="project" value="UniProtKB-KW"/>
</dbReference>
<name>A0A4X2LDI0_VOMUR</name>
<evidence type="ECO:0000256" key="4">
    <source>
        <dbReference type="ARBA" id="ARBA00022670"/>
    </source>
</evidence>
<feature type="domain" description="Peptidase S1" evidence="16">
    <location>
        <begin position="190"/>
        <end position="411"/>
    </location>
</feature>
<evidence type="ECO:0000256" key="11">
    <source>
        <dbReference type="ARBA" id="ARBA00023180"/>
    </source>
</evidence>
<feature type="domain" description="Peptidase S1" evidence="16">
    <location>
        <begin position="1"/>
        <end position="159"/>
    </location>
</feature>
<dbReference type="GeneTree" id="ENSGT00940000161761"/>
<keyword evidence="6" id="KW-0677">Repeat</keyword>
<dbReference type="STRING" id="29139.ENSVURP00010022974"/>
<protein>
    <recommendedName>
        <fullName evidence="13">Polyserase-2</fullName>
    </recommendedName>
    <alternativeName>
        <fullName evidence="15">Polyserine protease 2</fullName>
    </alternativeName>
    <alternativeName>
        <fullName evidence="14">Serine protease 36</fullName>
    </alternativeName>
</protein>
<evidence type="ECO:0000256" key="13">
    <source>
        <dbReference type="ARBA" id="ARBA00070432"/>
    </source>
</evidence>
<keyword evidence="18" id="KW-1185">Reference proteome</keyword>
<keyword evidence="10" id="KW-1015">Disulfide bond</keyword>
<keyword evidence="11" id="KW-0325">Glycoprotein</keyword>
<keyword evidence="2" id="KW-0964">Secreted</keyword>
<feature type="domain" description="Peptidase S1" evidence="16">
    <location>
        <begin position="454"/>
        <end position="664"/>
    </location>
</feature>
<dbReference type="SUPFAM" id="SSF50494">
    <property type="entry name" value="Trypsin-like serine proteases"/>
    <property type="match status" value="3"/>
</dbReference>
<evidence type="ECO:0000256" key="2">
    <source>
        <dbReference type="ARBA" id="ARBA00022525"/>
    </source>
</evidence>
<dbReference type="InterPro" id="IPR033116">
    <property type="entry name" value="TRYPSIN_SER"/>
</dbReference>
<dbReference type="Gene3D" id="2.40.10.10">
    <property type="entry name" value="Trypsin-like serine proteases"/>
    <property type="match status" value="4"/>
</dbReference>
<dbReference type="PROSITE" id="PS00135">
    <property type="entry name" value="TRYPSIN_SER"/>
    <property type="match status" value="1"/>
</dbReference>
<dbReference type="PANTHER" id="PTHR24253">
    <property type="entry name" value="TRANSMEMBRANE PROTEASE SERINE"/>
    <property type="match status" value="1"/>
</dbReference>
<dbReference type="InterPro" id="IPR001314">
    <property type="entry name" value="Peptidase_S1A"/>
</dbReference>
<evidence type="ECO:0000256" key="6">
    <source>
        <dbReference type="ARBA" id="ARBA00022737"/>
    </source>
</evidence>
<keyword evidence="9" id="KW-0865">Zymogen</keyword>
<keyword evidence="4" id="KW-0645">Protease</keyword>
<evidence type="ECO:0000256" key="9">
    <source>
        <dbReference type="ARBA" id="ARBA00023145"/>
    </source>
</evidence>
<organism evidence="17 18">
    <name type="scientific">Vombatus ursinus</name>
    <name type="common">Common wombat</name>
    <dbReference type="NCBI Taxonomy" id="29139"/>
    <lineage>
        <taxon>Eukaryota</taxon>
        <taxon>Metazoa</taxon>
        <taxon>Chordata</taxon>
        <taxon>Craniata</taxon>
        <taxon>Vertebrata</taxon>
        <taxon>Euteleostomi</taxon>
        <taxon>Mammalia</taxon>
        <taxon>Metatheria</taxon>
        <taxon>Diprotodontia</taxon>
        <taxon>Vombatidae</taxon>
        <taxon>Vombatus</taxon>
    </lineage>
</organism>
<dbReference type="InterPro" id="IPR043504">
    <property type="entry name" value="Peptidase_S1_PA_chymotrypsin"/>
</dbReference>
<comment type="subcellular location">
    <subcellularLocation>
        <location evidence="1">Secreted</location>
        <location evidence="1">Extracellular space</location>
        <location evidence="1">Extracellular matrix</location>
    </subcellularLocation>
</comment>
<sequence>MPHLGSDIALLRLSEPANLTESVQTICLPQANHHFPHGASCWSTGWGDIQEKEWLPSPQLLQEVELKIIGESACQCLLNSNGPYNETVQLLPGMMCAGFKEGKKDTCQGDSGGPLVCEEAGQWFLAGITSFGHGCARRNRPGIFTAVAAYEDWIQERVPGASFPEQPKPVAPDMPEEPPNNCTLALPQCGSAPRPGYWPWKAVIVTPRSNPCHGVMVSENWVLAPASCFLGRQDLDISDWEVILPNSKSVPVIQVTLNRNHTLHYGYDLALLELKVSVNLTEETRPVCLPQSYHYFVPGGHCHLAQWGPGEPLSVNSLLEAEMMTAWWCYCLHGEELEEVPIPGMNPRILCADYQEEEMSSCWFGSRWSLLCQESGTWFLAGVSAPTESCLRPRVFSPVQLHGSWIRHVALTAYLEDQLAWNWGNVVDERICPPKANYGACGLRPAIWEKSNPWPWMAEVQGTRGGVCIGSLVSPGWVLAATHCVTRQASTASGLQVYLGTTGSRPLAQGRQVSRSVISIRSPNSMGSNHSNTSLVLLKLETKVESSPSALPVCLHSGPAPTETSCWVLGWKDISNRVPLAVPVSILSPERCYCLCKKNVLPYGTICVQYSKETEGRPEMDSGSSLLCQEETGIWVLVGLSLKGSQQLFAPVGTQYSWISQIVEEASFLTQFRFSPVLEETSGLCPPDLSSSATLPGAALLLFLPLFLLL</sequence>
<gene>
    <name evidence="17" type="primary">PRSS36</name>
</gene>
<accession>A0A4X2LDI0</accession>
<dbReference type="FunFam" id="2.40.10.10:FF:000044">
    <property type="entry name" value="polyserase-2 isoform X1"/>
    <property type="match status" value="1"/>
</dbReference>
<dbReference type="PRINTS" id="PR00722">
    <property type="entry name" value="CHYMOTRYPSIN"/>
</dbReference>
<evidence type="ECO:0000313" key="18">
    <source>
        <dbReference type="Proteomes" id="UP000314987"/>
    </source>
</evidence>
<keyword evidence="8" id="KW-0720">Serine protease</keyword>
<evidence type="ECO:0000256" key="5">
    <source>
        <dbReference type="ARBA" id="ARBA00022729"/>
    </source>
</evidence>
<dbReference type="Pfam" id="PF00089">
    <property type="entry name" value="Trypsin"/>
    <property type="match status" value="3"/>
</dbReference>
<reference evidence="18" key="1">
    <citation type="submission" date="2018-12" db="EMBL/GenBank/DDBJ databases">
        <authorList>
            <person name="Yazar S."/>
        </authorList>
    </citation>
    <scope>NUCLEOTIDE SEQUENCE [LARGE SCALE GENOMIC DNA]</scope>
</reference>
<evidence type="ECO:0000256" key="15">
    <source>
        <dbReference type="ARBA" id="ARBA00078124"/>
    </source>
</evidence>
<evidence type="ECO:0000256" key="10">
    <source>
        <dbReference type="ARBA" id="ARBA00023157"/>
    </source>
</evidence>
<dbReference type="SMART" id="SM00020">
    <property type="entry name" value="Tryp_SPc"/>
    <property type="match status" value="2"/>
</dbReference>
<dbReference type="OMA" id="HCLYQGV"/>
<evidence type="ECO:0000259" key="16">
    <source>
        <dbReference type="PROSITE" id="PS50240"/>
    </source>
</evidence>
<reference evidence="17" key="2">
    <citation type="submission" date="2025-08" db="UniProtKB">
        <authorList>
            <consortium name="Ensembl"/>
        </authorList>
    </citation>
    <scope>IDENTIFICATION</scope>
</reference>
<evidence type="ECO:0000256" key="1">
    <source>
        <dbReference type="ARBA" id="ARBA00004498"/>
    </source>
</evidence>
<proteinExistence type="predicted"/>
<evidence type="ECO:0000256" key="3">
    <source>
        <dbReference type="ARBA" id="ARBA00022530"/>
    </source>
</evidence>
<keyword evidence="7" id="KW-0378">Hydrolase</keyword>
<comment type="function">
    <text evidence="12">Serine protease. Hydrolyzes the peptides N-t-Boc-Gln-Ala-Arg-AMC and N-t-Boc-Gln-Gly-Arg-AMC and, to a lesser extent, N-t-Boc-Ala-Phe-Lys-AMC and N-t-Boc-Val-Leu-Lys-AMC. Has a preference for substrates with an Arg instead of a Lys residue in position P1.</text>
</comment>
<dbReference type="FunFam" id="2.40.10.10:FF:000024">
    <property type="entry name" value="Serine protease 53"/>
    <property type="match status" value="1"/>
</dbReference>
<evidence type="ECO:0000256" key="12">
    <source>
        <dbReference type="ARBA" id="ARBA00055906"/>
    </source>
</evidence>
<keyword evidence="3" id="KW-0272">Extracellular matrix</keyword>
<dbReference type="PANTHER" id="PTHR24253:SF100">
    <property type="entry name" value="POLYSERASE-2"/>
    <property type="match status" value="1"/>
</dbReference>
<dbReference type="InterPro" id="IPR009003">
    <property type="entry name" value="Peptidase_S1_PA"/>
</dbReference>
<keyword evidence="5" id="KW-0732">Signal</keyword>
<reference evidence="17" key="3">
    <citation type="submission" date="2025-09" db="UniProtKB">
        <authorList>
            <consortium name="Ensembl"/>
        </authorList>
    </citation>
    <scope>IDENTIFICATION</scope>
</reference>
<dbReference type="InterPro" id="IPR001254">
    <property type="entry name" value="Trypsin_dom"/>
</dbReference>
<dbReference type="Proteomes" id="UP000314987">
    <property type="component" value="Unassembled WGS sequence"/>
</dbReference>
<dbReference type="Ensembl" id="ENSVURT00010026149.1">
    <property type="protein sequence ID" value="ENSVURP00010022974.1"/>
    <property type="gene ID" value="ENSVURG00010017607.1"/>
</dbReference>
<evidence type="ECO:0000256" key="8">
    <source>
        <dbReference type="ARBA" id="ARBA00022825"/>
    </source>
</evidence>
<dbReference type="GO" id="GO:0004252">
    <property type="term" value="F:serine-type endopeptidase activity"/>
    <property type="evidence" value="ECO:0007669"/>
    <property type="project" value="InterPro"/>
</dbReference>
<dbReference type="CDD" id="cd00190">
    <property type="entry name" value="Tryp_SPc"/>
    <property type="match status" value="1"/>
</dbReference>
<evidence type="ECO:0000313" key="17">
    <source>
        <dbReference type="Ensembl" id="ENSVURP00010022974.1"/>
    </source>
</evidence>
<evidence type="ECO:0000256" key="14">
    <source>
        <dbReference type="ARBA" id="ARBA00075643"/>
    </source>
</evidence>
<dbReference type="PROSITE" id="PS50240">
    <property type="entry name" value="TRYPSIN_DOM"/>
    <property type="match status" value="3"/>
</dbReference>
<dbReference type="AlphaFoldDB" id="A0A4X2LDI0"/>